<dbReference type="AlphaFoldDB" id="A0A2H0RMU9"/>
<dbReference type="GO" id="GO:0016423">
    <property type="term" value="F:tRNA (guanine) methyltransferase activity"/>
    <property type="evidence" value="ECO:0007669"/>
    <property type="project" value="TreeGrafter"/>
</dbReference>
<name>A0A2H0RMU9_9BACT</name>
<gene>
    <name evidence="2" type="ORF">COV06_02110</name>
</gene>
<dbReference type="Proteomes" id="UP000230084">
    <property type="component" value="Unassembled WGS sequence"/>
</dbReference>
<evidence type="ECO:0000313" key="3">
    <source>
        <dbReference type="Proteomes" id="UP000230084"/>
    </source>
</evidence>
<sequence length="399" mass="43838">MDAFFILGTQRDIARAEIQTIVGDVTTVVDVEDVLIVGGFSGNLTVLQNQLGGVVKTGVIHASAKDQDELIDVLTSLIATLRPGDTKIKFGVSVYHGGHRGKLTALRTQSERIGLKVKNALKAQERSARLVTSKIPVLSSVIVKKQKLMEEGIEFCLFPQAEGILVGITESVQDFEEWGARDFGRPERHTKRGMLPPKLARSMINLAGGNVEDTLLDPFCGVGTVLTEALALGYKHLIGSDVDPLAAEATRVNVAWESERTGVEADTRILQTKAEAIGTFVAPKSVNLIVTEVFLGKPRTGHEDRISLEKQLDQLLEIYTDSFRAFTSILTEGAKVVIALPAYVVNGTVIEPRFVERAQLFGFELLPFKGVETTRFGALRYGREDQLVLRDIYRFTFKQ</sequence>
<organism evidence="2 3">
    <name type="scientific">Candidatus Uhrbacteria bacterium CG10_big_fil_rev_8_21_14_0_10_50_16</name>
    <dbReference type="NCBI Taxonomy" id="1975039"/>
    <lineage>
        <taxon>Bacteria</taxon>
        <taxon>Candidatus Uhriibacteriota</taxon>
    </lineage>
</organism>
<evidence type="ECO:0000313" key="2">
    <source>
        <dbReference type="EMBL" id="PIR47766.1"/>
    </source>
</evidence>
<dbReference type="PANTHER" id="PTHR14911">
    <property type="entry name" value="THUMP DOMAIN-CONTAINING"/>
    <property type="match status" value="1"/>
</dbReference>
<dbReference type="EMBL" id="PCYM01000002">
    <property type="protein sequence ID" value="PIR47766.1"/>
    <property type="molecule type" value="Genomic_DNA"/>
</dbReference>
<dbReference type="Gene3D" id="3.40.50.150">
    <property type="entry name" value="Vaccinia Virus protein VP39"/>
    <property type="match status" value="1"/>
</dbReference>
<dbReference type="SUPFAM" id="SSF53335">
    <property type="entry name" value="S-adenosyl-L-methionine-dependent methyltransferases"/>
    <property type="match status" value="1"/>
</dbReference>
<dbReference type="Pfam" id="PF01170">
    <property type="entry name" value="UPF0020"/>
    <property type="match status" value="1"/>
</dbReference>
<dbReference type="InterPro" id="IPR029063">
    <property type="entry name" value="SAM-dependent_MTases_sf"/>
</dbReference>
<proteinExistence type="predicted"/>
<evidence type="ECO:0000259" key="1">
    <source>
        <dbReference type="Pfam" id="PF01170"/>
    </source>
</evidence>
<dbReference type="InterPro" id="IPR000241">
    <property type="entry name" value="RlmKL-like_Mtase"/>
</dbReference>
<accession>A0A2H0RMU9</accession>
<dbReference type="PANTHER" id="PTHR14911:SF13">
    <property type="entry name" value="TRNA (GUANINE(6)-N2)-METHYLTRANSFERASE THUMP3"/>
    <property type="match status" value="1"/>
</dbReference>
<dbReference type="GO" id="GO:0030488">
    <property type="term" value="P:tRNA methylation"/>
    <property type="evidence" value="ECO:0007669"/>
    <property type="project" value="TreeGrafter"/>
</dbReference>
<protein>
    <recommendedName>
        <fullName evidence="1">Ribosomal RNA large subunit methyltransferase K/L-like methyltransferase domain-containing protein</fullName>
    </recommendedName>
</protein>
<comment type="caution">
    <text evidence="2">The sequence shown here is derived from an EMBL/GenBank/DDBJ whole genome shotgun (WGS) entry which is preliminary data.</text>
</comment>
<reference evidence="2 3" key="1">
    <citation type="submission" date="2017-09" db="EMBL/GenBank/DDBJ databases">
        <title>Depth-based differentiation of microbial function through sediment-hosted aquifers and enrichment of novel symbionts in the deep terrestrial subsurface.</title>
        <authorList>
            <person name="Probst A.J."/>
            <person name="Ladd B."/>
            <person name="Jarett J.K."/>
            <person name="Geller-Mcgrath D.E."/>
            <person name="Sieber C.M."/>
            <person name="Emerson J.B."/>
            <person name="Anantharaman K."/>
            <person name="Thomas B.C."/>
            <person name="Malmstrom R."/>
            <person name="Stieglmeier M."/>
            <person name="Klingl A."/>
            <person name="Woyke T."/>
            <person name="Ryan C.M."/>
            <person name="Banfield J.F."/>
        </authorList>
    </citation>
    <scope>NUCLEOTIDE SEQUENCE [LARGE SCALE GENOMIC DNA]</scope>
    <source>
        <strain evidence="2">CG10_big_fil_rev_8_21_14_0_10_50_16</strain>
    </source>
</reference>
<feature type="domain" description="Ribosomal RNA large subunit methyltransferase K/L-like methyltransferase" evidence="1">
    <location>
        <begin position="190"/>
        <end position="272"/>
    </location>
</feature>